<reference evidence="1 2" key="1">
    <citation type="submission" date="2018-10" db="EMBL/GenBank/DDBJ databases">
        <title>Thermophilic Lithotrophy and Phototrophy in an Intertidal, Iron-rich, Geothermal Spring.</title>
        <authorList>
            <person name="Ward L.M."/>
            <person name="Idei A."/>
            <person name="Nakagawa M."/>
            <person name="Ueno Y."/>
            <person name="Fischer W."/>
            <person name="Mcglynn S.E."/>
        </authorList>
    </citation>
    <scope>NUCLEOTIDE SEQUENCE [LARGE SCALE GENOMIC DNA]</scope>
    <source>
        <strain evidence="1">J137</strain>
    </source>
</reference>
<organism evidence="1 2">
    <name type="scientific">Candidatus Dojkabacteria bacterium</name>
    <dbReference type="NCBI Taxonomy" id="2099670"/>
    <lineage>
        <taxon>Bacteria</taxon>
        <taxon>Candidatus Dojkabacteria</taxon>
    </lineage>
</organism>
<feature type="non-terminal residue" evidence="1">
    <location>
        <position position="491"/>
    </location>
</feature>
<protein>
    <submittedName>
        <fullName evidence="1">Uncharacterized protein</fullName>
    </submittedName>
</protein>
<comment type="caution">
    <text evidence="1">The sequence shown here is derived from an EMBL/GenBank/DDBJ whole genome shotgun (WGS) entry which is preliminary data.</text>
</comment>
<name>A0A3M0Z1R3_9BACT</name>
<evidence type="ECO:0000313" key="2">
    <source>
        <dbReference type="Proteomes" id="UP000269410"/>
    </source>
</evidence>
<sequence length="491" mass="52326">MSIGNNPTPTALIDIGSATSNNAQLRLRSSSGVNPSTPNNGDLWWNGNSLFFNNGTNSVDLLDFYKSGGSSGFVQLSPNTAQTDVGSDPLINLQANGNIASSVLQVDENGLGNPNLLSLSVSSLPRFRITNDGKLESYINGVSQAFSISYNTSTLVPAGIVISNSSTGEIINAIDLSDSKIRNAVNIGNNNIQMADNGTVSIVNSSGNQVLQVSDISVNFGGVVESGEVVSRNSYFGEEFSRDRANVVADAVYAWGDYQQFAVDENVNCVFSTVDDAVNGIGRVSVAAAGSSCLAYHGSGVGDPQLQFNMYNLPLVIMKVRPSAVGTGQNFWVGLSTQAFATDSPPLNGVYFIRGPSNVWTGVTTSGGTSTYTSCSGQAISTSQFALLKIETRSVTEVRFYVDANVSDGVQWFECGVSSTNIFTGNMTSLIMSSSTTAGFNLDIDYYRIWQDDSLYQDTTEGHTNEKDTGNKKDSSMDNLEFVTEEITQFE</sequence>
<dbReference type="AlphaFoldDB" id="A0A3M0Z1R3"/>
<dbReference type="Proteomes" id="UP000269410">
    <property type="component" value="Unassembled WGS sequence"/>
</dbReference>
<dbReference type="EMBL" id="RFKV01000036">
    <property type="protein sequence ID" value="RMD77406.1"/>
    <property type="molecule type" value="Genomic_DNA"/>
</dbReference>
<evidence type="ECO:0000313" key="1">
    <source>
        <dbReference type="EMBL" id="RMD77406.1"/>
    </source>
</evidence>
<proteinExistence type="predicted"/>
<accession>A0A3M0Z1R3</accession>
<gene>
    <name evidence="1" type="ORF">D6810_01055</name>
</gene>